<evidence type="ECO:0000259" key="2">
    <source>
        <dbReference type="Pfam" id="PF01764"/>
    </source>
</evidence>
<dbReference type="GO" id="GO:0004806">
    <property type="term" value="F:triacylglycerol lipase activity"/>
    <property type="evidence" value="ECO:0007669"/>
    <property type="project" value="InterPro"/>
</dbReference>
<dbReference type="Proteomes" id="UP000682733">
    <property type="component" value="Unassembled WGS sequence"/>
</dbReference>
<keyword evidence="1" id="KW-0472">Membrane</keyword>
<feature type="domain" description="Fungal lipase-type" evidence="2">
    <location>
        <begin position="163"/>
        <end position="329"/>
    </location>
</feature>
<accession>A0A815EFS0</accession>
<reference evidence="4" key="1">
    <citation type="submission" date="2021-02" db="EMBL/GenBank/DDBJ databases">
        <authorList>
            <person name="Nowell W R."/>
        </authorList>
    </citation>
    <scope>NUCLEOTIDE SEQUENCE</scope>
</reference>
<dbReference type="EMBL" id="CAJOBA010004670">
    <property type="protein sequence ID" value="CAF3719939.1"/>
    <property type="molecule type" value="Genomic_DNA"/>
</dbReference>
<dbReference type="InterPro" id="IPR002921">
    <property type="entry name" value="Fungal_lipase-type"/>
</dbReference>
<sequence>MLSIQSLLIPRLLSSIVIRFRSIGLIIFNFLLNIFVNRFTILYPLIKFIGQYIQLFLGIITGNHSSLVNISDGDFSIGTNAYQLFNQKNNNKDYNNPDIHDIFHIYLSKILYESSDRIKEQCIDWGFNEELIEILTYESTDVKKYLYSTEAAVINHDESNTIIIAFRGTEPMDLLEWMTDVSTNFIDIDNVFNDMNNNNSNDNKIRVHAGFYFALGLDAFDPSQPIDFSKVTKKTPMFIQLLKYIQKFDHDGNKCNISITGHSLGAGLASLFSFVLLAYGYESSISAVYTYGQPLVGNRRYAEILNNKLGNRIHRWVNHSDVVTRIPVIELPSIAWYYARTLYSDALEGATNNNQTKSNPSYKLYYHSGLRFKIDRKGNLIRQNLIDEGPILACEDRFDLFHFIYSIGNVIDSLFNITPLRSFLWLTGPVEINDHFPGDYARKIKKIVTKK</sequence>
<dbReference type="SUPFAM" id="SSF53474">
    <property type="entry name" value="alpha/beta-Hydrolases"/>
    <property type="match status" value="1"/>
</dbReference>
<dbReference type="OrthoDB" id="426718at2759"/>
<dbReference type="EMBL" id="CAJNOK010004665">
    <property type="protein sequence ID" value="CAF0945268.1"/>
    <property type="molecule type" value="Genomic_DNA"/>
</dbReference>
<evidence type="ECO:0000313" key="3">
    <source>
        <dbReference type="EMBL" id="CAF0945268.1"/>
    </source>
</evidence>
<dbReference type="PANTHER" id="PTHR46086:SF3">
    <property type="entry name" value="TRIACYLGLYCEROL LIPASE OBL1"/>
    <property type="match status" value="1"/>
</dbReference>
<proteinExistence type="predicted"/>
<dbReference type="InterPro" id="IPR029058">
    <property type="entry name" value="AB_hydrolase_fold"/>
</dbReference>
<keyword evidence="1" id="KW-0812">Transmembrane</keyword>
<keyword evidence="7" id="KW-1185">Reference proteome</keyword>
<evidence type="ECO:0000256" key="1">
    <source>
        <dbReference type="SAM" id="Phobius"/>
    </source>
</evidence>
<dbReference type="Gene3D" id="3.40.50.1820">
    <property type="entry name" value="alpha/beta hydrolase"/>
    <property type="match status" value="1"/>
</dbReference>
<evidence type="ECO:0000313" key="6">
    <source>
        <dbReference type="EMBL" id="CAF4148017.1"/>
    </source>
</evidence>
<evidence type="ECO:0000313" key="7">
    <source>
        <dbReference type="Proteomes" id="UP000663829"/>
    </source>
</evidence>
<gene>
    <name evidence="4" type="ORF">GPM918_LOCUS28982</name>
    <name evidence="3" type="ORF">OVA965_LOCUS11856</name>
    <name evidence="6" type="ORF">SRO942_LOCUS29524</name>
    <name evidence="5" type="ORF">TMI583_LOCUS11860</name>
</gene>
<protein>
    <recommendedName>
        <fullName evidence="2">Fungal lipase-type domain-containing protein</fullName>
    </recommendedName>
</protein>
<dbReference type="Proteomes" id="UP000677228">
    <property type="component" value="Unassembled WGS sequence"/>
</dbReference>
<dbReference type="EMBL" id="CAJNOQ010012922">
    <property type="protein sequence ID" value="CAF1310813.1"/>
    <property type="molecule type" value="Genomic_DNA"/>
</dbReference>
<comment type="caution">
    <text evidence="4">The sequence shown here is derived from an EMBL/GenBank/DDBJ whole genome shotgun (WGS) entry which is preliminary data.</text>
</comment>
<keyword evidence="1" id="KW-1133">Transmembrane helix</keyword>
<dbReference type="GO" id="GO:0006629">
    <property type="term" value="P:lipid metabolic process"/>
    <property type="evidence" value="ECO:0007669"/>
    <property type="project" value="InterPro"/>
</dbReference>
<feature type="transmembrane region" description="Helical" evidence="1">
    <location>
        <begin position="12"/>
        <end position="35"/>
    </location>
</feature>
<organism evidence="4 7">
    <name type="scientific">Didymodactylos carnosus</name>
    <dbReference type="NCBI Taxonomy" id="1234261"/>
    <lineage>
        <taxon>Eukaryota</taxon>
        <taxon>Metazoa</taxon>
        <taxon>Spiralia</taxon>
        <taxon>Gnathifera</taxon>
        <taxon>Rotifera</taxon>
        <taxon>Eurotatoria</taxon>
        <taxon>Bdelloidea</taxon>
        <taxon>Philodinida</taxon>
        <taxon>Philodinidae</taxon>
        <taxon>Didymodactylos</taxon>
    </lineage>
</organism>
<name>A0A815EFS0_9BILA</name>
<dbReference type="PANTHER" id="PTHR46086">
    <property type="entry name" value="ALPHA/BETA-HYDROLASES SUPERFAMILY PROTEIN"/>
    <property type="match status" value="1"/>
</dbReference>
<dbReference type="Pfam" id="PF01764">
    <property type="entry name" value="Lipase_3"/>
    <property type="match status" value="1"/>
</dbReference>
<evidence type="ECO:0000313" key="4">
    <source>
        <dbReference type="EMBL" id="CAF1310813.1"/>
    </source>
</evidence>
<dbReference type="InterPro" id="IPR044819">
    <property type="entry name" value="OBL-like"/>
</dbReference>
<dbReference type="AlphaFoldDB" id="A0A815EFS0"/>
<dbReference type="Proteomes" id="UP000681722">
    <property type="component" value="Unassembled WGS sequence"/>
</dbReference>
<evidence type="ECO:0000313" key="5">
    <source>
        <dbReference type="EMBL" id="CAF3719939.1"/>
    </source>
</evidence>
<dbReference type="Proteomes" id="UP000663829">
    <property type="component" value="Unassembled WGS sequence"/>
</dbReference>
<dbReference type="CDD" id="cd00519">
    <property type="entry name" value="Lipase_3"/>
    <property type="match status" value="1"/>
</dbReference>
<dbReference type="EMBL" id="CAJOBC010042329">
    <property type="protein sequence ID" value="CAF4148017.1"/>
    <property type="molecule type" value="Genomic_DNA"/>
</dbReference>